<dbReference type="HOGENOM" id="CLU_028888_3_0_1"/>
<dbReference type="EMBL" id="AFYH01011789">
    <property type="status" value="NOT_ANNOTATED_CDS"/>
    <property type="molecule type" value="Genomic_DNA"/>
</dbReference>
<evidence type="ECO:0000256" key="1">
    <source>
        <dbReference type="ARBA" id="ARBA00004479"/>
    </source>
</evidence>
<dbReference type="CDD" id="cd00099">
    <property type="entry name" value="IgV"/>
    <property type="match status" value="1"/>
</dbReference>
<dbReference type="Pfam" id="PF13895">
    <property type="entry name" value="Ig_2"/>
    <property type="match status" value="1"/>
</dbReference>
<dbReference type="InterPro" id="IPR003599">
    <property type="entry name" value="Ig_sub"/>
</dbReference>
<evidence type="ECO:0000256" key="4">
    <source>
        <dbReference type="ARBA" id="ARBA00022989"/>
    </source>
</evidence>
<dbReference type="Bgee" id="ENSLACG00000016514">
    <property type="expression patterns" value="Expressed in pectoral fin and 6 other cell types or tissues"/>
</dbReference>
<dbReference type="EMBL" id="AFYH01011790">
    <property type="status" value="NOT_ANNOTATED_CDS"/>
    <property type="molecule type" value="Genomic_DNA"/>
</dbReference>
<reference evidence="13" key="2">
    <citation type="submission" date="2025-08" db="UniProtKB">
        <authorList>
            <consortium name="Ensembl"/>
        </authorList>
    </citation>
    <scope>IDENTIFICATION</scope>
</reference>
<feature type="domain" description="Ig-like" evidence="12">
    <location>
        <begin position="345"/>
        <end position="425"/>
    </location>
</feature>
<gene>
    <name evidence="13" type="primary">MCAM</name>
</gene>
<dbReference type="InterPro" id="IPR013162">
    <property type="entry name" value="CD80_C2-set"/>
</dbReference>
<feature type="region of interest" description="Disordered" evidence="9">
    <location>
        <begin position="606"/>
        <end position="629"/>
    </location>
</feature>
<dbReference type="EMBL" id="AFYH01011786">
    <property type="status" value="NOT_ANNOTATED_CDS"/>
    <property type="molecule type" value="Genomic_DNA"/>
</dbReference>
<proteinExistence type="predicted"/>
<dbReference type="EMBL" id="AFYH01011792">
    <property type="status" value="NOT_ANNOTATED_CDS"/>
    <property type="molecule type" value="Genomic_DNA"/>
</dbReference>
<evidence type="ECO:0000256" key="3">
    <source>
        <dbReference type="ARBA" id="ARBA00022737"/>
    </source>
</evidence>
<feature type="domain" description="Ig-like" evidence="12">
    <location>
        <begin position="41"/>
        <end position="134"/>
    </location>
</feature>
<keyword evidence="8" id="KW-0393">Immunoglobulin domain</keyword>
<dbReference type="Pfam" id="PF13927">
    <property type="entry name" value="Ig_3"/>
    <property type="match status" value="2"/>
</dbReference>
<dbReference type="InterPro" id="IPR003598">
    <property type="entry name" value="Ig_sub2"/>
</dbReference>
<feature type="signal peptide" evidence="11">
    <location>
        <begin position="1"/>
        <end position="26"/>
    </location>
</feature>
<keyword evidence="11" id="KW-0732">Signal</keyword>
<accession>H3BA40</accession>
<reference evidence="14" key="1">
    <citation type="submission" date="2011-08" db="EMBL/GenBank/DDBJ databases">
        <title>The draft genome of Latimeria chalumnae.</title>
        <authorList>
            <person name="Di Palma F."/>
            <person name="Alfoldi J."/>
            <person name="Johnson J."/>
            <person name="Berlin A."/>
            <person name="Gnerre S."/>
            <person name="Jaffe D."/>
            <person name="MacCallum I."/>
            <person name="Young S."/>
            <person name="Walker B.J."/>
            <person name="Lander E."/>
            <person name="Lindblad-Toh K."/>
        </authorList>
    </citation>
    <scope>NUCLEOTIDE SEQUENCE [LARGE SCALE GENOMIC DNA]</scope>
    <source>
        <strain evidence="14">Wild caught</strain>
    </source>
</reference>
<protein>
    <submittedName>
        <fullName evidence="13">Melanoma cell adhesion molecule</fullName>
    </submittedName>
</protein>
<evidence type="ECO:0000256" key="10">
    <source>
        <dbReference type="SAM" id="Phobius"/>
    </source>
</evidence>
<dbReference type="Proteomes" id="UP000008672">
    <property type="component" value="Unassembled WGS sequence"/>
</dbReference>
<dbReference type="EMBL" id="AFYH01011785">
    <property type="status" value="NOT_ANNOTATED_CDS"/>
    <property type="molecule type" value="Genomic_DNA"/>
</dbReference>
<dbReference type="PANTHER" id="PTHR11973">
    <property type="entry name" value="CELL SURFACE GLYCOPROTEIN MUC18-RELATED"/>
    <property type="match status" value="1"/>
</dbReference>
<dbReference type="Gene3D" id="2.60.40.10">
    <property type="entry name" value="Immunoglobulins"/>
    <property type="match status" value="5"/>
</dbReference>
<feature type="compositionally biased region" description="Basic and acidic residues" evidence="9">
    <location>
        <begin position="612"/>
        <end position="629"/>
    </location>
</feature>
<feature type="domain" description="Ig-like" evidence="12">
    <location>
        <begin position="432"/>
        <end position="516"/>
    </location>
</feature>
<dbReference type="InterPro" id="IPR051116">
    <property type="entry name" value="Surface_Rcpt/Adhesion_Mol"/>
</dbReference>
<keyword evidence="4 10" id="KW-1133">Transmembrane helix</keyword>
<evidence type="ECO:0000313" key="13">
    <source>
        <dbReference type="Ensembl" id="ENSLACP00000018761.2"/>
    </source>
</evidence>
<dbReference type="SMART" id="SM00408">
    <property type="entry name" value="IGc2"/>
    <property type="match status" value="3"/>
</dbReference>
<reference evidence="13" key="3">
    <citation type="submission" date="2025-09" db="UniProtKB">
        <authorList>
            <consortium name="Ensembl"/>
        </authorList>
    </citation>
    <scope>IDENTIFICATION</scope>
</reference>
<keyword evidence="3" id="KW-0677">Repeat</keyword>
<feature type="domain" description="Ig-like" evidence="12">
    <location>
        <begin position="252"/>
        <end position="340"/>
    </location>
</feature>
<feature type="chain" id="PRO_5003581071" evidence="11">
    <location>
        <begin position="27"/>
        <end position="629"/>
    </location>
</feature>
<dbReference type="PANTHER" id="PTHR11973:SF18">
    <property type="entry name" value="CELL SURFACE GLYCOPROTEIN MUC18"/>
    <property type="match status" value="1"/>
</dbReference>
<dbReference type="Pfam" id="PF07686">
    <property type="entry name" value="V-set"/>
    <property type="match status" value="1"/>
</dbReference>
<sequence>MGIRERMAFSTTALCILLITVQGISGEIKVFMLQVEEKEVGQPAQIECQASISEPTTEVHVQWFFLNGNKRERIYFMDSKHSVADNGTEYTGRISMDKNYTLTIHSVTLRDQGTFICQVGAGAVGKNENRTELRVYDAPELPEIKGEETGIAVTEESSIPKIAHCISRNGYPPPNITWYKDQTPLQDQEGVTSVQATLTKESSGLFSVESHLFHRVTKKDKDSKFYCEINYQMPGINHMMESSKIGIILHYPMEQLKFLRVFPDGPIKEGDTVKFECRGDGNPPPEYSFYKNNQGIDVNPAFDQGLLILENVTQMSTGTYECRGLDLETVTELNKEVNITVNYLTNITLTPDGPLELAVGEDKTLSCNAHASALTAFQWEKSDMEVFTGGNSLHLTNVNYSSTGTYTCEVTVPTVPGLVKSKSILITVSGKPEVTAPQNKLWVYIGEEVNLTCVAFGHPEAEITWNVAGNLTVRHRGDHTVTSQLTVKVVPELLRLGITCNASNMMGSGQQSFQLYQVLPTTHSTAKTDDIVRKKQKNPESSGVIIVAVIVCILLLAVLGATLYFLYKKGKISCGRSGKQDITRPEDQKDIIMELKTDKVQEEAGLLQGANGDKKPPRDQGEQYIDLRN</sequence>
<dbReference type="AlphaFoldDB" id="H3BA40"/>
<dbReference type="EMBL" id="AFYH01011787">
    <property type="status" value="NOT_ANNOTATED_CDS"/>
    <property type="molecule type" value="Genomic_DNA"/>
</dbReference>
<name>H3BA40_LATCH</name>
<feature type="domain" description="Ig-like" evidence="12">
    <location>
        <begin position="139"/>
        <end position="246"/>
    </location>
</feature>
<evidence type="ECO:0000256" key="7">
    <source>
        <dbReference type="ARBA" id="ARBA00023180"/>
    </source>
</evidence>
<keyword evidence="7" id="KW-0325">Glycoprotein</keyword>
<dbReference type="EMBL" id="AFYH01011791">
    <property type="status" value="NOT_ANNOTATED_CDS"/>
    <property type="molecule type" value="Genomic_DNA"/>
</dbReference>
<evidence type="ECO:0000256" key="11">
    <source>
        <dbReference type="SAM" id="SignalP"/>
    </source>
</evidence>
<evidence type="ECO:0000259" key="12">
    <source>
        <dbReference type="PROSITE" id="PS50835"/>
    </source>
</evidence>
<organism evidence="13 14">
    <name type="scientific">Latimeria chalumnae</name>
    <name type="common">Coelacanth</name>
    <dbReference type="NCBI Taxonomy" id="7897"/>
    <lineage>
        <taxon>Eukaryota</taxon>
        <taxon>Metazoa</taxon>
        <taxon>Chordata</taxon>
        <taxon>Craniata</taxon>
        <taxon>Vertebrata</taxon>
        <taxon>Euteleostomi</taxon>
        <taxon>Coelacanthiformes</taxon>
        <taxon>Coelacanthidae</taxon>
        <taxon>Latimeria</taxon>
    </lineage>
</organism>
<dbReference type="InterPro" id="IPR036179">
    <property type="entry name" value="Ig-like_dom_sf"/>
</dbReference>
<dbReference type="Ensembl" id="ENSLACT00000018894.2">
    <property type="protein sequence ID" value="ENSLACP00000018761.2"/>
    <property type="gene ID" value="ENSLACG00000016514.2"/>
</dbReference>
<evidence type="ECO:0000256" key="9">
    <source>
        <dbReference type="SAM" id="MobiDB-lite"/>
    </source>
</evidence>
<evidence type="ECO:0000256" key="2">
    <source>
        <dbReference type="ARBA" id="ARBA00022692"/>
    </source>
</evidence>
<dbReference type="Pfam" id="PF08205">
    <property type="entry name" value="C2-set_2"/>
    <property type="match status" value="1"/>
</dbReference>
<dbReference type="SUPFAM" id="SSF48726">
    <property type="entry name" value="Immunoglobulin"/>
    <property type="match status" value="5"/>
</dbReference>
<evidence type="ECO:0000256" key="6">
    <source>
        <dbReference type="ARBA" id="ARBA00023157"/>
    </source>
</evidence>
<feature type="transmembrane region" description="Helical" evidence="10">
    <location>
        <begin position="543"/>
        <end position="567"/>
    </location>
</feature>
<dbReference type="InterPro" id="IPR013106">
    <property type="entry name" value="Ig_V-set"/>
</dbReference>
<dbReference type="GO" id="GO:0005055">
    <property type="term" value="F:laminin receptor activity"/>
    <property type="evidence" value="ECO:0007669"/>
    <property type="project" value="TreeGrafter"/>
</dbReference>
<keyword evidence="14" id="KW-1185">Reference proteome</keyword>
<evidence type="ECO:0000313" key="14">
    <source>
        <dbReference type="Proteomes" id="UP000008672"/>
    </source>
</evidence>
<keyword evidence="6" id="KW-1015">Disulfide bond</keyword>
<evidence type="ECO:0000256" key="5">
    <source>
        <dbReference type="ARBA" id="ARBA00023136"/>
    </source>
</evidence>
<dbReference type="InterPro" id="IPR013783">
    <property type="entry name" value="Ig-like_fold"/>
</dbReference>
<dbReference type="GO" id="GO:0005886">
    <property type="term" value="C:plasma membrane"/>
    <property type="evidence" value="ECO:0007669"/>
    <property type="project" value="TreeGrafter"/>
</dbReference>
<keyword evidence="5 10" id="KW-0472">Membrane</keyword>
<keyword evidence="2 10" id="KW-0812">Transmembrane</keyword>
<dbReference type="GeneTree" id="ENSGT00940000155838"/>
<dbReference type="EMBL" id="AFYH01011788">
    <property type="status" value="NOT_ANNOTATED_CDS"/>
    <property type="molecule type" value="Genomic_DNA"/>
</dbReference>
<dbReference type="SMART" id="SM00409">
    <property type="entry name" value="IG"/>
    <property type="match status" value="4"/>
</dbReference>
<evidence type="ECO:0000256" key="8">
    <source>
        <dbReference type="ARBA" id="ARBA00023319"/>
    </source>
</evidence>
<comment type="subcellular location">
    <subcellularLocation>
        <location evidence="1">Membrane</location>
        <topology evidence="1">Single-pass type I membrane protein</topology>
    </subcellularLocation>
</comment>
<dbReference type="InterPro" id="IPR007110">
    <property type="entry name" value="Ig-like_dom"/>
</dbReference>
<dbReference type="PROSITE" id="PS50835">
    <property type="entry name" value="IG_LIKE"/>
    <property type="match status" value="5"/>
</dbReference>